<protein>
    <recommendedName>
        <fullName evidence="1">DUF6699 domain-containing protein</fullName>
    </recommendedName>
</protein>
<feature type="domain" description="DUF6699" evidence="1">
    <location>
        <begin position="181"/>
        <end position="318"/>
    </location>
</feature>
<dbReference type="AlphaFoldDB" id="A0AAW0CMN5"/>
<sequence>MAAPFVYVPEPDPSAYAPAYAYPAAYPNPYFNSPLGATTPVLPPASLLPSPNAFNPNSVLWPEDVATQYESAYTQQWVPLAPRQRTTSWSAPAPKQTSPFLAPTVPAFLQAQPFKPGHKKANSWTTIPAWVNNVNISPYFPSTAPPASQLIHPFLNGDAPSPAFHFDLAPSAFVPMRLVSTHPPSGAPLSALELREGAFHPPLTALRIIHPRLPHWPIDLALPAGVPGPAPPISLAAVLVSIHRALHTRITGADWATLSPHDVARVTAAFSLRCRNEAMRNPVPGMSLGEREVQVRNQGVLRVDWLKGKTVFKGLVRHEGYVELLTA</sequence>
<dbReference type="Pfam" id="PF20415">
    <property type="entry name" value="DUF6699"/>
    <property type="match status" value="1"/>
</dbReference>
<reference evidence="2 3" key="1">
    <citation type="journal article" date="2024" name="J Genomics">
        <title>Draft genome sequencing and assembly of Favolaschia claudopus CIRM-BRFM 2984 isolated from oak limbs.</title>
        <authorList>
            <person name="Navarro D."/>
            <person name="Drula E."/>
            <person name="Chaduli D."/>
            <person name="Cazenave R."/>
            <person name="Ahrendt S."/>
            <person name="Wang J."/>
            <person name="Lipzen A."/>
            <person name="Daum C."/>
            <person name="Barry K."/>
            <person name="Grigoriev I.V."/>
            <person name="Favel A."/>
            <person name="Rosso M.N."/>
            <person name="Martin F."/>
        </authorList>
    </citation>
    <scope>NUCLEOTIDE SEQUENCE [LARGE SCALE GENOMIC DNA]</scope>
    <source>
        <strain evidence="2 3">CIRM-BRFM 2984</strain>
    </source>
</reference>
<dbReference type="EMBL" id="JAWWNJ010000016">
    <property type="protein sequence ID" value="KAK7040019.1"/>
    <property type="molecule type" value="Genomic_DNA"/>
</dbReference>
<evidence type="ECO:0000313" key="2">
    <source>
        <dbReference type="EMBL" id="KAK7040019.1"/>
    </source>
</evidence>
<comment type="caution">
    <text evidence="2">The sequence shown here is derived from an EMBL/GenBank/DDBJ whole genome shotgun (WGS) entry which is preliminary data.</text>
</comment>
<dbReference type="InterPro" id="IPR046522">
    <property type="entry name" value="DUF6699"/>
</dbReference>
<name>A0AAW0CMN5_9AGAR</name>
<accession>A0AAW0CMN5</accession>
<proteinExistence type="predicted"/>
<organism evidence="2 3">
    <name type="scientific">Favolaschia claudopus</name>
    <dbReference type="NCBI Taxonomy" id="2862362"/>
    <lineage>
        <taxon>Eukaryota</taxon>
        <taxon>Fungi</taxon>
        <taxon>Dikarya</taxon>
        <taxon>Basidiomycota</taxon>
        <taxon>Agaricomycotina</taxon>
        <taxon>Agaricomycetes</taxon>
        <taxon>Agaricomycetidae</taxon>
        <taxon>Agaricales</taxon>
        <taxon>Marasmiineae</taxon>
        <taxon>Mycenaceae</taxon>
        <taxon>Favolaschia</taxon>
    </lineage>
</organism>
<gene>
    <name evidence="2" type="ORF">R3P38DRAFT_496601</name>
</gene>
<keyword evidence="3" id="KW-1185">Reference proteome</keyword>
<evidence type="ECO:0000259" key="1">
    <source>
        <dbReference type="Pfam" id="PF20415"/>
    </source>
</evidence>
<evidence type="ECO:0000313" key="3">
    <source>
        <dbReference type="Proteomes" id="UP001362999"/>
    </source>
</evidence>
<dbReference type="Proteomes" id="UP001362999">
    <property type="component" value="Unassembled WGS sequence"/>
</dbReference>